<dbReference type="Pfam" id="PF00445">
    <property type="entry name" value="Ribonuclease_T2"/>
    <property type="match status" value="1"/>
</dbReference>
<dbReference type="OMA" id="TYQPCPA"/>
<accession>A0A3P6SN29</accession>
<dbReference type="SUPFAM" id="SSF55895">
    <property type="entry name" value="Ribonuclease Rh-like"/>
    <property type="match status" value="1"/>
</dbReference>
<comment type="similarity">
    <text evidence="1 4">Belongs to the RNase T2 family.</text>
</comment>
<dbReference type="PROSITE" id="PS00531">
    <property type="entry name" value="RNASE_T2_2"/>
    <property type="match status" value="1"/>
</dbReference>
<feature type="active site" evidence="3">
    <location>
        <position position="122"/>
    </location>
</feature>
<dbReference type="STRING" id="42156.A0A3P6SN29"/>
<evidence type="ECO:0000256" key="3">
    <source>
        <dbReference type="PIRSR" id="PIRSR633697-1"/>
    </source>
</evidence>
<keyword evidence="7" id="KW-1185">Reference proteome</keyword>
<dbReference type="CDD" id="cd01061">
    <property type="entry name" value="RNase_T2_euk"/>
    <property type="match status" value="1"/>
</dbReference>
<dbReference type="InterPro" id="IPR001568">
    <property type="entry name" value="RNase_T2-like"/>
</dbReference>
<dbReference type="EMBL" id="UYRX01000171">
    <property type="protein sequence ID" value="VDK76326.1"/>
    <property type="molecule type" value="Genomic_DNA"/>
</dbReference>
<feature type="signal peptide" evidence="5">
    <location>
        <begin position="1"/>
        <end position="18"/>
    </location>
</feature>
<feature type="chain" id="PRO_5017954541" evidence="5">
    <location>
        <begin position="19"/>
        <end position="251"/>
    </location>
</feature>
<dbReference type="Gene3D" id="3.90.730.10">
    <property type="entry name" value="Ribonuclease T2-like"/>
    <property type="match status" value="1"/>
</dbReference>
<reference evidence="6 7" key="1">
    <citation type="submission" date="2018-08" db="EMBL/GenBank/DDBJ databases">
        <authorList>
            <person name="Laetsch R D."/>
            <person name="Stevens L."/>
            <person name="Kumar S."/>
            <person name="Blaxter L. M."/>
        </authorList>
    </citation>
    <scope>NUCLEOTIDE SEQUENCE [LARGE SCALE GENOMIC DNA]</scope>
</reference>
<dbReference type="InterPro" id="IPR033697">
    <property type="entry name" value="Ribonuclease_T2_eukaryotic"/>
</dbReference>
<dbReference type="GO" id="GO:0006401">
    <property type="term" value="P:RNA catabolic process"/>
    <property type="evidence" value="ECO:0007669"/>
    <property type="project" value="TreeGrafter"/>
</dbReference>
<dbReference type="PANTHER" id="PTHR11240">
    <property type="entry name" value="RIBONUCLEASE T2"/>
    <property type="match status" value="1"/>
</dbReference>
<dbReference type="InterPro" id="IPR033130">
    <property type="entry name" value="RNase_T2_His_AS_2"/>
</dbReference>
<gene>
    <name evidence="6" type="ORF">NLS_LOCUS3254</name>
</gene>
<sequence>MNVLGLLITATTVTYADIEEVRDFDYFQLILIYPTSVCRAYDQFTGFISNRAVNDFCKAPVDATPWTIHGLWPNRNDGSFPQFCDNKKKFDVSKLVPIRQKLERNWPNLFALRSVSSLWKHEWEKHGTCAATVEAVNDEVKYFNKSLTLFEQFDIFRMLEKQKIVPSKEKSYDMMLLNRSLISAYGKNVKFHCIQDKEKKWFLSDVRLCLTKNFKLMDCKTKLWKWKSLKKSLLIYQPCPIDDIFYLPFSG</sequence>
<dbReference type="InterPro" id="IPR036430">
    <property type="entry name" value="RNase_T2-like_sf"/>
</dbReference>
<dbReference type="PROSITE" id="PS00530">
    <property type="entry name" value="RNASE_T2_1"/>
    <property type="match status" value="1"/>
</dbReference>
<evidence type="ECO:0000313" key="6">
    <source>
        <dbReference type="EMBL" id="VDK76326.1"/>
    </source>
</evidence>
<evidence type="ECO:0000256" key="5">
    <source>
        <dbReference type="SAM" id="SignalP"/>
    </source>
</evidence>
<organism evidence="6 7">
    <name type="scientific">Litomosoides sigmodontis</name>
    <name type="common">Filarial nematode worm</name>
    <dbReference type="NCBI Taxonomy" id="42156"/>
    <lineage>
        <taxon>Eukaryota</taxon>
        <taxon>Metazoa</taxon>
        <taxon>Ecdysozoa</taxon>
        <taxon>Nematoda</taxon>
        <taxon>Chromadorea</taxon>
        <taxon>Rhabditida</taxon>
        <taxon>Spirurina</taxon>
        <taxon>Spiruromorpha</taxon>
        <taxon>Filarioidea</taxon>
        <taxon>Onchocercidae</taxon>
        <taxon>Litomosoides</taxon>
    </lineage>
</organism>
<dbReference type="PANTHER" id="PTHR11240:SF22">
    <property type="entry name" value="RIBONUCLEASE T2"/>
    <property type="match status" value="1"/>
</dbReference>
<dbReference type="GO" id="GO:0005576">
    <property type="term" value="C:extracellular region"/>
    <property type="evidence" value="ECO:0007669"/>
    <property type="project" value="TreeGrafter"/>
</dbReference>
<dbReference type="InterPro" id="IPR018188">
    <property type="entry name" value="RNase_T2_His_AS_1"/>
</dbReference>
<evidence type="ECO:0000256" key="4">
    <source>
        <dbReference type="RuleBase" id="RU004328"/>
    </source>
</evidence>
<dbReference type="AlphaFoldDB" id="A0A3P6SN29"/>
<keyword evidence="5" id="KW-0732">Signal</keyword>
<evidence type="ECO:0000256" key="2">
    <source>
        <dbReference type="ARBA" id="ARBA00023157"/>
    </source>
</evidence>
<feature type="active site" evidence="3">
    <location>
        <position position="126"/>
    </location>
</feature>
<dbReference type="OrthoDB" id="435754at2759"/>
<proteinExistence type="inferred from homology"/>
<protein>
    <submittedName>
        <fullName evidence="6">Uncharacterized protein</fullName>
    </submittedName>
</protein>
<evidence type="ECO:0000256" key="1">
    <source>
        <dbReference type="ARBA" id="ARBA00007469"/>
    </source>
</evidence>
<keyword evidence="2" id="KW-1015">Disulfide bond</keyword>
<dbReference type="GO" id="GO:0003723">
    <property type="term" value="F:RNA binding"/>
    <property type="evidence" value="ECO:0007669"/>
    <property type="project" value="InterPro"/>
</dbReference>
<feature type="active site" evidence="3">
    <location>
        <position position="69"/>
    </location>
</feature>
<dbReference type="Proteomes" id="UP000277928">
    <property type="component" value="Unassembled WGS sequence"/>
</dbReference>
<dbReference type="GO" id="GO:0033897">
    <property type="term" value="F:ribonuclease T2 activity"/>
    <property type="evidence" value="ECO:0007669"/>
    <property type="project" value="InterPro"/>
</dbReference>
<name>A0A3P6SN29_LITSI</name>
<evidence type="ECO:0000313" key="7">
    <source>
        <dbReference type="Proteomes" id="UP000277928"/>
    </source>
</evidence>